<proteinExistence type="predicted"/>
<evidence type="ECO:0000313" key="3">
    <source>
        <dbReference type="Proteomes" id="UP000007635"/>
    </source>
</evidence>
<feature type="region of interest" description="Disordered" evidence="1">
    <location>
        <begin position="73"/>
        <end position="95"/>
    </location>
</feature>
<dbReference type="PROSITE" id="PS50096">
    <property type="entry name" value="IQ"/>
    <property type="match status" value="1"/>
</dbReference>
<organism evidence="2 3">
    <name type="scientific">Gasterosteus aculeatus aculeatus</name>
    <name type="common">three-spined stickleback</name>
    <dbReference type="NCBI Taxonomy" id="481459"/>
    <lineage>
        <taxon>Eukaryota</taxon>
        <taxon>Metazoa</taxon>
        <taxon>Chordata</taxon>
        <taxon>Craniata</taxon>
        <taxon>Vertebrata</taxon>
        <taxon>Euteleostomi</taxon>
        <taxon>Actinopterygii</taxon>
        <taxon>Neopterygii</taxon>
        <taxon>Teleostei</taxon>
        <taxon>Neoteleostei</taxon>
        <taxon>Acanthomorphata</taxon>
        <taxon>Eupercaria</taxon>
        <taxon>Perciformes</taxon>
        <taxon>Cottioidei</taxon>
        <taxon>Gasterosteales</taxon>
        <taxon>Gasterosteidae</taxon>
        <taxon>Gasterosteus</taxon>
    </lineage>
</organism>
<dbReference type="PANTHER" id="PTHR34927">
    <property type="entry name" value="IQ DOMAIN-CONTAINING PROTEIN K"/>
    <property type="match status" value="1"/>
</dbReference>
<dbReference type="GeneID" id="120827254"/>
<name>A0AAQ4P8J4_GASAC</name>
<dbReference type="CDD" id="cd23767">
    <property type="entry name" value="IQCD"/>
    <property type="match status" value="1"/>
</dbReference>
<evidence type="ECO:0000313" key="2">
    <source>
        <dbReference type="Ensembl" id="ENSGACP00000035186.1"/>
    </source>
</evidence>
<dbReference type="Pfam" id="PF00612">
    <property type="entry name" value="IQ"/>
    <property type="match status" value="1"/>
</dbReference>
<protein>
    <submittedName>
        <fullName evidence="2">IQ motif containing K</fullName>
    </submittedName>
</protein>
<dbReference type="RefSeq" id="XP_040045948.1">
    <property type="nucleotide sequence ID" value="XM_040190014.1"/>
</dbReference>
<dbReference type="CTD" id="124152"/>
<evidence type="ECO:0000256" key="1">
    <source>
        <dbReference type="SAM" id="MobiDB-lite"/>
    </source>
</evidence>
<dbReference type="AlphaFoldDB" id="A0AAQ4P8J4"/>
<reference evidence="2" key="3">
    <citation type="submission" date="2025-09" db="UniProtKB">
        <authorList>
            <consortium name="Ensembl"/>
        </authorList>
    </citation>
    <scope>IDENTIFICATION</scope>
</reference>
<dbReference type="Gene3D" id="1.20.890.10">
    <property type="entry name" value="cAMP-dependent protein kinase regulatory subunit, dimerization-anchoring domain"/>
    <property type="match status" value="1"/>
</dbReference>
<dbReference type="InterPro" id="IPR043408">
    <property type="entry name" value="IQCK"/>
</dbReference>
<dbReference type="InterPro" id="IPR000048">
    <property type="entry name" value="IQ_motif_EF-hand-BS"/>
</dbReference>
<dbReference type="CDD" id="cd22969">
    <property type="entry name" value="DD_IQCK"/>
    <property type="match status" value="1"/>
</dbReference>
<dbReference type="Ensembl" id="ENSGACT00000085844.1">
    <property type="protein sequence ID" value="ENSGACP00000035186.1"/>
    <property type="gene ID" value="ENSGACG00000025511.1"/>
</dbReference>
<dbReference type="Proteomes" id="UP000007635">
    <property type="component" value="Chromosome XI"/>
</dbReference>
<reference evidence="2 3" key="1">
    <citation type="journal article" date="2021" name="G3 (Bethesda)">
        <title>Improved contiguity of the threespine stickleback genome using long-read sequencing.</title>
        <authorList>
            <person name="Nath S."/>
            <person name="Shaw D.E."/>
            <person name="White M.A."/>
        </authorList>
    </citation>
    <scope>NUCLEOTIDE SEQUENCE [LARGE SCALE GENOMIC DNA]</scope>
    <source>
        <strain evidence="2 3">Lake Benthic</strain>
    </source>
</reference>
<keyword evidence="3" id="KW-1185">Reference proteome</keyword>
<dbReference type="KEGG" id="gat:120827254"/>
<sequence length="298" mass="33868">MTEINVGKKSLWQQSCEEYEAEQRSAVWPESSSMCTQFPQYSASTRSAVFNRLPTATVFVDEDALLCSSAFGKPRSTSHKRPSTAETTSPPQLHERPVPRFLERRVFPVLLPGLEALLKEAQKHGCFERVKTAFNPCDFMTEWLYNHNPHRQEQGPVNFHDIPFVRDYLSVHPRSPLPLYLLLSEDQAALLIQAFWRGYKIRARPDVQELRRWQRELRENSDIGKTVEKFWAQLESRVGSAMTSPPPGDLDVSIQVVSPTPQSTVAHTPTPEMTPDGVERLTLLPLQRGENGPSAFLD</sequence>
<dbReference type="PANTHER" id="PTHR34927:SF1">
    <property type="entry name" value="IQ DOMAIN-CONTAINING PROTEIN K"/>
    <property type="match status" value="1"/>
</dbReference>
<reference evidence="2" key="2">
    <citation type="submission" date="2025-08" db="UniProtKB">
        <authorList>
            <consortium name="Ensembl"/>
        </authorList>
    </citation>
    <scope>IDENTIFICATION</scope>
</reference>
<accession>A0AAQ4P8J4</accession>
<dbReference type="GeneTree" id="ENSGT00940000168750"/>